<feature type="domain" description="AB hydrolase-1" evidence="1">
    <location>
        <begin position="9"/>
        <end position="165"/>
    </location>
</feature>
<protein>
    <submittedName>
        <fullName evidence="2">Triacylglycerol lipase</fullName>
    </submittedName>
</protein>
<dbReference type="Proteomes" id="UP000663570">
    <property type="component" value="Chromosome"/>
</dbReference>
<dbReference type="EMBL" id="CP071060">
    <property type="protein sequence ID" value="QSI79205.1"/>
    <property type="molecule type" value="Genomic_DNA"/>
</dbReference>
<evidence type="ECO:0000313" key="2">
    <source>
        <dbReference type="EMBL" id="QSI79205.1"/>
    </source>
</evidence>
<name>A0ABX7MBS5_9RHOO</name>
<organism evidence="2 3">
    <name type="scientific">Niveibacterium microcysteis</name>
    <dbReference type="NCBI Taxonomy" id="2811415"/>
    <lineage>
        <taxon>Bacteria</taxon>
        <taxon>Pseudomonadati</taxon>
        <taxon>Pseudomonadota</taxon>
        <taxon>Betaproteobacteria</taxon>
        <taxon>Rhodocyclales</taxon>
        <taxon>Rhodocyclaceae</taxon>
        <taxon>Niveibacterium</taxon>
    </lineage>
</organism>
<proteinExistence type="predicted"/>
<sequence>MMGFDSIGAINYWYGIPENLRAGGATVFVASISALNSNEARGEQLLQYLETLRAKYGYERFNLIGHSHGGATSRYVAGVAPGIVASVTTVGAPHDGSKVADLIKAGTSVTGTTDLVAALVNGFGQLIGLLSGNGSPQDALGSLASLNTAGARDFNRRFPAGAPTSYCGNGAELAANGVRYYSVGGTSVATNVLDVLDPMLVASSLVFGFEANDGLVSRCSSHWGRVLRDDYGWNHIDEMNHVFGLRGLFSTNPVSFYRAQANRLRNLGL</sequence>
<evidence type="ECO:0000259" key="1">
    <source>
        <dbReference type="Pfam" id="PF00561"/>
    </source>
</evidence>
<dbReference type="Pfam" id="PF00561">
    <property type="entry name" value="Abhydrolase_1"/>
    <property type="match status" value="1"/>
</dbReference>
<accession>A0ABX7MBS5</accession>
<keyword evidence="3" id="KW-1185">Reference proteome</keyword>
<reference evidence="2 3" key="1">
    <citation type="submission" date="2021-02" db="EMBL/GenBank/DDBJ databases">
        <title>Niveibacterium changnyeongensis HC41.</title>
        <authorList>
            <person name="Kang M."/>
        </authorList>
    </citation>
    <scope>NUCLEOTIDE SEQUENCE [LARGE SCALE GENOMIC DNA]</scope>
    <source>
        <strain evidence="2 3">HC41</strain>
    </source>
</reference>
<dbReference type="SUPFAM" id="SSF53474">
    <property type="entry name" value="alpha/beta-Hydrolases"/>
    <property type="match status" value="1"/>
</dbReference>
<evidence type="ECO:0000313" key="3">
    <source>
        <dbReference type="Proteomes" id="UP000663570"/>
    </source>
</evidence>
<gene>
    <name evidence="2" type="ORF">JY500_11955</name>
</gene>
<dbReference type="InterPro" id="IPR000073">
    <property type="entry name" value="AB_hydrolase_1"/>
</dbReference>
<dbReference type="Gene3D" id="3.40.50.1820">
    <property type="entry name" value="alpha/beta hydrolase"/>
    <property type="match status" value="1"/>
</dbReference>
<dbReference type="InterPro" id="IPR029058">
    <property type="entry name" value="AB_hydrolase_fold"/>
</dbReference>